<gene>
    <name evidence="3" type="ORF">EC973_003555</name>
</gene>
<keyword evidence="1" id="KW-0175">Coiled coil</keyword>
<organism evidence="3 4">
    <name type="scientific">Apophysomyces ossiformis</name>
    <dbReference type="NCBI Taxonomy" id="679940"/>
    <lineage>
        <taxon>Eukaryota</taxon>
        <taxon>Fungi</taxon>
        <taxon>Fungi incertae sedis</taxon>
        <taxon>Mucoromycota</taxon>
        <taxon>Mucoromycotina</taxon>
        <taxon>Mucoromycetes</taxon>
        <taxon>Mucorales</taxon>
        <taxon>Mucorineae</taxon>
        <taxon>Mucoraceae</taxon>
        <taxon>Apophysomyces</taxon>
    </lineage>
</organism>
<comment type="caution">
    <text evidence="3">The sequence shown here is derived from an EMBL/GenBank/DDBJ whole genome shotgun (WGS) entry which is preliminary data.</text>
</comment>
<feature type="region of interest" description="Disordered" evidence="2">
    <location>
        <begin position="145"/>
        <end position="166"/>
    </location>
</feature>
<keyword evidence="4" id="KW-1185">Reference proteome</keyword>
<evidence type="ECO:0000313" key="3">
    <source>
        <dbReference type="EMBL" id="KAF7722201.1"/>
    </source>
</evidence>
<feature type="region of interest" description="Disordered" evidence="2">
    <location>
        <begin position="49"/>
        <end position="74"/>
    </location>
</feature>
<dbReference type="EMBL" id="JABAYA010000208">
    <property type="protein sequence ID" value="KAF7722201.1"/>
    <property type="molecule type" value="Genomic_DNA"/>
</dbReference>
<dbReference type="Proteomes" id="UP000605846">
    <property type="component" value="Unassembled WGS sequence"/>
</dbReference>
<proteinExistence type="predicted"/>
<feature type="region of interest" description="Disordered" evidence="2">
    <location>
        <begin position="323"/>
        <end position="368"/>
    </location>
</feature>
<feature type="compositionally biased region" description="Basic and acidic residues" evidence="2">
    <location>
        <begin position="345"/>
        <end position="368"/>
    </location>
</feature>
<accession>A0A8H7BME8</accession>
<feature type="compositionally biased region" description="Low complexity" evidence="2">
    <location>
        <begin position="273"/>
        <end position="293"/>
    </location>
</feature>
<feature type="region of interest" description="Disordered" evidence="2">
    <location>
        <begin position="269"/>
        <end position="304"/>
    </location>
</feature>
<feature type="compositionally biased region" description="Low complexity" evidence="2">
    <location>
        <begin position="153"/>
        <end position="166"/>
    </location>
</feature>
<feature type="compositionally biased region" description="Acidic residues" evidence="2">
    <location>
        <begin position="327"/>
        <end position="338"/>
    </location>
</feature>
<feature type="compositionally biased region" description="Acidic residues" evidence="2">
    <location>
        <begin position="57"/>
        <end position="70"/>
    </location>
</feature>
<evidence type="ECO:0000256" key="1">
    <source>
        <dbReference type="SAM" id="Coils"/>
    </source>
</evidence>
<evidence type="ECO:0000256" key="2">
    <source>
        <dbReference type="SAM" id="MobiDB-lite"/>
    </source>
</evidence>
<protein>
    <submittedName>
        <fullName evidence="3">Uncharacterized protein</fullName>
    </submittedName>
</protein>
<evidence type="ECO:0000313" key="4">
    <source>
        <dbReference type="Proteomes" id="UP000605846"/>
    </source>
</evidence>
<name>A0A8H7BME8_9FUNG</name>
<dbReference type="AlphaFoldDB" id="A0A8H7BME8"/>
<dbReference type="OrthoDB" id="9451547at2759"/>
<reference evidence="3" key="1">
    <citation type="submission" date="2020-01" db="EMBL/GenBank/DDBJ databases">
        <title>Genome Sequencing of Three Apophysomyces-Like Fungal Strains Confirms a Novel Fungal Genus in the Mucoromycota with divergent Burkholderia-like Endosymbiotic Bacteria.</title>
        <authorList>
            <person name="Stajich J.E."/>
            <person name="Macias A.M."/>
            <person name="Carter-House D."/>
            <person name="Lovett B."/>
            <person name="Kasson L.R."/>
            <person name="Berry K."/>
            <person name="Grigoriev I."/>
            <person name="Chang Y."/>
            <person name="Spatafora J."/>
            <person name="Kasson M.T."/>
        </authorList>
    </citation>
    <scope>NUCLEOTIDE SEQUENCE</scope>
    <source>
        <strain evidence="3">NRRL A-21654</strain>
    </source>
</reference>
<feature type="coiled-coil region" evidence="1">
    <location>
        <begin position="202"/>
        <end position="267"/>
    </location>
</feature>
<sequence>MTLKSQYERLLQQAQSYDSNISGTYNILKKNKKKFQEKTTCHIQRFINKKKAGEKQNDDDEEEEQDDENDDMRIISSQRAREAIIETLQRKNEEMQVMLDKALAQSEQIGRANDEKTQQLESHIEYLRQSLDLAAQKIQELEAGRRRRFQRPSTSEMTTSSFTTQQSQRTLVTDEENTHLIHELTMKMARLEADHTTISVARKAVQDRLANALRDLGHLRQQFEEFQFTKEGFDQLQEAYQQQFKRIEELNKSLEEHRAILARLRDRGMPIPSLSDYDSSVSTTSGSSSSSRTLHSKNEQEMSGGKNLLDELQLAFGKHLPNQTRELEEEEEEEEEDGASVGFSSEDHSPSESHESSRNRDRMEDREVSQAFPALSSWAHMAERNLTSFYNAPSEYALQTALPNVGLDDPAIMDEARRLLAYIDGEDTPEGMPFDDDDLYQPGRMDYASLDLYPHPTQAYAHADCDPSSFAHDEPKGFIGHIKYLIQNLFRAVWRWCRFAIVLTAAILINLWRGPEAFLEK</sequence>